<sequence>MKNKKSNFLSPRKFDDRKDAKSVSEQCNQFDGPISPAMSTAPTSVPMHQAFSDRWAAATSEYAPDADPTVACSPLLDVQTKTSEPDTNQVKKNC</sequence>
<accession>A0AAU9LJQ3</accession>
<reference evidence="2 3" key="1">
    <citation type="submission" date="2022-01" db="EMBL/GenBank/DDBJ databases">
        <authorList>
            <person name="Xiong W."/>
            <person name="Schranz E."/>
        </authorList>
    </citation>
    <scope>NUCLEOTIDE SEQUENCE [LARGE SCALE GENOMIC DNA]</scope>
</reference>
<name>A0AAU9LJQ3_9ASTR</name>
<proteinExistence type="predicted"/>
<dbReference type="EMBL" id="CAKMRJ010000001">
    <property type="protein sequence ID" value="CAH1414305.1"/>
    <property type="molecule type" value="Genomic_DNA"/>
</dbReference>
<keyword evidence="3" id="KW-1185">Reference proteome</keyword>
<evidence type="ECO:0000313" key="2">
    <source>
        <dbReference type="EMBL" id="CAH1414305.1"/>
    </source>
</evidence>
<organism evidence="2 3">
    <name type="scientific">Lactuca virosa</name>
    <dbReference type="NCBI Taxonomy" id="75947"/>
    <lineage>
        <taxon>Eukaryota</taxon>
        <taxon>Viridiplantae</taxon>
        <taxon>Streptophyta</taxon>
        <taxon>Embryophyta</taxon>
        <taxon>Tracheophyta</taxon>
        <taxon>Spermatophyta</taxon>
        <taxon>Magnoliopsida</taxon>
        <taxon>eudicotyledons</taxon>
        <taxon>Gunneridae</taxon>
        <taxon>Pentapetalae</taxon>
        <taxon>asterids</taxon>
        <taxon>campanulids</taxon>
        <taxon>Asterales</taxon>
        <taxon>Asteraceae</taxon>
        <taxon>Cichorioideae</taxon>
        <taxon>Cichorieae</taxon>
        <taxon>Lactucinae</taxon>
        <taxon>Lactuca</taxon>
    </lineage>
</organism>
<evidence type="ECO:0000313" key="3">
    <source>
        <dbReference type="Proteomes" id="UP001157418"/>
    </source>
</evidence>
<comment type="caution">
    <text evidence="2">The sequence shown here is derived from an EMBL/GenBank/DDBJ whole genome shotgun (WGS) entry which is preliminary data.</text>
</comment>
<gene>
    <name evidence="2" type="ORF">LVIROSA_LOCUS2226</name>
</gene>
<dbReference type="AlphaFoldDB" id="A0AAU9LJQ3"/>
<feature type="compositionally biased region" description="Basic and acidic residues" evidence="1">
    <location>
        <begin position="12"/>
        <end position="22"/>
    </location>
</feature>
<evidence type="ECO:0000256" key="1">
    <source>
        <dbReference type="SAM" id="MobiDB-lite"/>
    </source>
</evidence>
<dbReference type="Proteomes" id="UP001157418">
    <property type="component" value="Unassembled WGS sequence"/>
</dbReference>
<protein>
    <submittedName>
        <fullName evidence="2">Uncharacterized protein</fullName>
    </submittedName>
</protein>
<feature type="region of interest" description="Disordered" evidence="1">
    <location>
        <begin position="1"/>
        <end position="44"/>
    </location>
</feature>